<evidence type="ECO:0000256" key="2">
    <source>
        <dbReference type="ARBA" id="ARBA00022475"/>
    </source>
</evidence>
<name>M3XUL0_MUSPF</name>
<accession>M3XUL0</accession>
<dbReference type="SUPFAM" id="SSF53822">
    <property type="entry name" value="Periplasmic binding protein-like I"/>
    <property type="match status" value="1"/>
</dbReference>
<feature type="domain" description="Receptor ligand binding region" evidence="11">
    <location>
        <begin position="2"/>
        <end position="248"/>
    </location>
</feature>
<keyword evidence="2" id="KW-1003">Cell membrane</keyword>
<dbReference type="GO" id="GO:0004930">
    <property type="term" value="F:G protein-coupled receptor activity"/>
    <property type="evidence" value="ECO:0007669"/>
    <property type="project" value="UniProtKB-KW"/>
</dbReference>
<evidence type="ECO:0000256" key="9">
    <source>
        <dbReference type="ARBA" id="ARBA00023180"/>
    </source>
</evidence>
<keyword evidence="9" id="KW-0325">Glycoprotein</keyword>
<keyword evidence="3" id="KW-0812">Transmembrane</keyword>
<keyword evidence="7" id="KW-0472">Membrane</keyword>
<evidence type="ECO:0000259" key="11">
    <source>
        <dbReference type="Pfam" id="PF01094"/>
    </source>
</evidence>
<evidence type="ECO:0000256" key="8">
    <source>
        <dbReference type="ARBA" id="ARBA00023170"/>
    </source>
</evidence>
<dbReference type="PRINTS" id="PR00592">
    <property type="entry name" value="CASENSINGR"/>
</dbReference>
<evidence type="ECO:0000256" key="3">
    <source>
        <dbReference type="ARBA" id="ARBA00022692"/>
    </source>
</evidence>
<dbReference type="Pfam" id="PF01094">
    <property type="entry name" value="ANF_receptor"/>
    <property type="match status" value="1"/>
</dbReference>
<keyword evidence="4" id="KW-0732">Signal</keyword>
<dbReference type="InParanoid" id="M3XUL0"/>
<dbReference type="FunFam" id="3.40.50.2300:FF:000016">
    <property type="entry name" value="Taste 1 receptor member 2"/>
    <property type="match status" value="1"/>
</dbReference>
<dbReference type="GO" id="GO:0004984">
    <property type="term" value="F:olfactory receptor activity"/>
    <property type="evidence" value="ECO:0007669"/>
    <property type="project" value="TreeGrafter"/>
</dbReference>
<evidence type="ECO:0000256" key="1">
    <source>
        <dbReference type="ARBA" id="ARBA00004651"/>
    </source>
</evidence>
<dbReference type="STRING" id="9669.ENSMPUP00000002760"/>
<dbReference type="AlphaFoldDB" id="M3XUL0"/>
<dbReference type="OMA" id="CIAYSEI"/>
<evidence type="ECO:0000256" key="10">
    <source>
        <dbReference type="ARBA" id="ARBA00023224"/>
    </source>
</evidence>
<dbReference type="eggNOG" id="KOG1056">
    <property type="taxonomic scope" value="Eukaryota"/>
</dbReference>
<dbReference type="GO" id="GO:0005886">
    <property type="term" value="C:plasma membrane"/>
    <property type="evidence" value="ECO:0007669"/>
    <property type="project" value="UniProtKB-SubCell"/>
</dbReference>
<dbReference type="InterPro" id="IPR028082">
    <property type="entry name" value="Peripla_BP_I"/>
</dbReference>
<keyword evidence="6" id="KW-0297">G-protein coupled receptor</keyword>
<dbReference type="PANTHER" id="PTHR24061">
    <property type="entry name" value="CALCIUM-SENSING RECEPTOR-RELATED"/>
    <property type="match status" value="1"/>
</dbReference>
<sequence>IIAAGDDYGKCGVKTLRERMESANLCIAYSEIIPKVFSNEKMQKAVDAIKNSTARVVLLYASDIDPSSFALEMVHHNVTDSIWIVSEAWITSALITRPEYFPYLGGIIGFTIPRADIPGLKEFLYDVYPGKEPNDVLTIAFWQTAFNCTDPIAVFHTTLTIIDEELEDLKNTYLDVSQLRFKKNVNLDGLTRLEEGHGPYVPGNTCSYISDFEPRQLMYYLKTLKFITRNRERIEIDDNGDVTGYYDI</sequence>
<dbReference type="EMBL" id="AEYP01039397">
    <property type="status" value="NOT_ANNOTATED_CDS"/>
    <property type="molecule type" value="Genomic_DNA"/>
</dbReference>
<comment type="subcellular location">
    <subcellularLocation>
        <location evidence="1">Cell membrane</location>
        <topology evidence="1">Multi-pass membrane protein</topology>
    </subcellularLocation>
</comment>
<dbReference type="GeneTree" id="ENSGT00940000160473"/>
<keyword evidence="8" id="KW-0675">Receptor</keyword>
<protein>
    <recommendedName>
        <fullName evidence="11">Receptor ligand binding region domain-containing protein</fullName>
    </recommendedName>
</protein>
<dbReference type="EMBL" id="AEYP01039398">
    <property type="status" value="NOT_ANNOTATED_CDS"/>
    <property type="molecule type" value="Genomic_DNA"/>
</dbReference>
<evidence type="ECO:0000256" key="6">
    <source>
        <dbReference type="ARBA" id="ARBA00023040"/>
    </source>
</evidence>
<keyword evidence="10" id="KW-0807">Transducer</keyword>
<evidence type="ECO:0000256" key="4">
    <source>
        <dbReference type="ARBA" id="ARBA00022729"/>
    </source>
</evidence>
<dbReference type="InterPro" id="IPR001828">
    <property type="entry name" value="ANF_lig-bd_rcpt"/>
</dbReference>
<dbReference type="PANTHER" id="PTHR24061:SF1">
    <property type="entry name" value="VOMERONASAL 2, RECEPTOR 2-RELATED"/>
    <property type="match status" value="1"/>
</dbReference>
<dbReference type="HOGENOM" id="CLU_005389_2_2_1"/>
<dbReference type="Gene3D" id="3.40.50.2300">
    <property type="match status" value="1"/>
</dbReference>
<reference evidence="12" key="1">
    <citation type="submission" date="2024-06" db="UniProtKB">
        <authorList>
            <consortium name="Ensembl"/>
        </authorList>
    </citation>
    <scope>IDENTIFICATION</scope>
</reference>
<evidence type="ECO:0000313" key="12">
    <source>
        <dbReference type="Ensembl" id="ENSMPUP00000002760.1"/>
    </source>
</evidence>
<dbReference type="Ensembl" id="ENSMPUT00000002818.1">
    <property type="protein sequence ID" value="ENSMPUP00000002760.1"/>
    <property type="gene ID" value="ENSMPUG00000002788.1"/>
</dbReference>
<evidence type="ECO:0000256" key="5">
    <source>
        <dbReference type="ARBA" id="ARBA00022989"/>
    </source>
</evidence>
<evidence type="ECO:0000256" key="7">
    <source>
        <dbReference type="ARBA" id="ARBA00023136"/>
    </source>
</evidence>
<organism evidence="12">
    <name type="scientific">Mustela putorius furo</name>
    <name type="common">European domestic ferret</name>
    <name type="synonym">Mustela furo</name>
    <dbReference type="NCBI Taxonomy" id="9669"/>
    <lineage>
        <taxon>Eukaryota</taxon>
        <taxon>Metazoa</taxon>
        <taxon>Chordata</taxon>
        <taxon>Craniata</taxon>
        <taxon>Vertebrata</taxon>
        <taxon>Euteleostomi</taxon>
        <taxon>Mammalia</taxon>
        <taxon>Eutheria</taxon>
        <taxon>Laurasiatheria</taxon>
        <taxon>Carnivora</taxon>
        <taxon>Caniformia</taxon>
        <taxon>Musteloidea</taxon>
        <taxon>Mustelidae</taxon>
        <taxon>Mustelinae</taxon>
        <taxon>Mustela</taxon>
    </lineage>
</organism>
<proteinExistence type="predicted"/>
<dbReference type="InterPro" id="IPR000068">
    <property type="entry name" value="GPCR_3_Ca_sens_rcpt-rel"/>
</dbReference>
<keyword evidence="5" id="KW-1133">Transmembrane helix</keyword>